<dbReference type="InterPro" id="IPR020846">
    <property type="entry name" value="MFS_dom"/>
</dbReference>
<feature type="transmembrane region" description="Helical" evidence="8">
    <location>
        <begin position="386"/>
        <end position="409"/>
    </location>
</feature>
<keyword evidence="2" id="KW-0813">Transport</keyword>
<feature type="transmembrane region" description="Helical" evidence="8">
    <location>
        <begin position="415"/>
        <end position="437"/>
    </location>
</feature>
<dbReference type="EMBL" id="BAABBA010000011">
    <property type="protein sequence ID" value="GAA4288098.1"/>
    <property type="molecule type" value="Genomic_DNA"/>
</dbReference>
<dbReference type="Pfam" id="PF07690">
    <property type="entry name" value="MFS_1"/>
    <property type="match status" value="1"/>
</dbReference>
<keyword evidence="4 8" id="KW-0812">Transmembrane</keyword>
<evidence type="ECO:0000256" key="8">
    <source>
        <dbReference type="SAM" id="Phobius"/>
    </source>
</evidence>
<feature type="region of interest" description="Disordered" evidence="7">
    <location>
        <begin position="1"/>
        <end position="22"/>
    </location>
</feature>
<evidence type="ECO:0000313" key="10">
    <source>
        <dbReference type="EMBL" id="GAA4288098.1"/>
    </source>
</evidence>
<dbReference type="InterPro" id="IPR005829">
    <property type="entry name" value="Sugar_transporter_CS"/>
</dbReference>
<feature type="transmembrane region" description="Helical" evidence="8">
    <location>
        <begin position="125"/>
        <end position="146"/>
    </location>
</feature>
<keyword evidence="11" id="KW-1185">Reference proteome</keyword>
<evidence type="ECO:0000259" key="9">
    <source>
        <dbReference type="PROSITE" id="PS50850"/>
    </source>
</evidence>
<keyword evidence="6 8" id="KW-0472">Membrane</keyword>
<reference evidence="11" key="1">
    <citation type="journal article" date="2019" name="Int. J. Syst. Evol. Microbiol.">
        <title>The Global Catalogue of Microorganisms (GCM) 10K type strain sequencing project: providing services to taxonomists for standard genome sequencing and annotation.</title>
        <authorList>
            <consortium name="The Broad Institute Genomics Platform"/>
            <consortium name="The Broad Institute Genome Sequencing Center for Infectious Disease"/>
            <person name="Wu L."/>
            <person name="Ma J."/>
        </authorList>
    </citation>
    <scope>NUCLEOTIDE SEQUENCE [LARGE SCALE GENOMIC DNA]</scope>
    <source>
        <strain evidence="11">JCM 17459</strain>
    </source>
</reference>
<sequence>MTTTSVRPPASAAAGTGRTTNQGKRSSLAGFFGGALEYYDMYIYASASALVFSQVFFPDAGATGLLLSLGSYGVAYLARPLGGFLAGHFGDRLGRRNVMIATLLVMGIATFLIGCLPAYDSVGILAPILLVVLRLLQGLSVGGEAAGSTSLTLEHAPEGRRGLYTSWMINGIWVGYILATFAFLGVAALPDEQMLSWGWRVPFWLSAVIVVFGLILRRTIEDPEVFVDTKEKHFVDTKEKQKAARVPVGELLRHQPLDVVRVIFAAFLIVISSVVPVYGLTYATNIVGIEASTMLWTAIFGYATALVTQPLFARLSDSIGRKPVLIAGNLIGVAAVWEFFWAVGEADVPMIYLGMFLCITIAFGATNAVYPVFFSEMFNVRFRVSGMAIGLQLGIVLTGFSPSIIQAVSSANDDAWWPAAALTSVACIISAIAVATARETYKVPLDQLGARHI</sequence>
<comment type="caution">
    <text evidence="10">The sequence shown here is derived from an EMBL/GenBank/DDBJ whole genome shotgun (WGS) entry which is preliminary data.</text>
</comment>
<organism evidence="10 11">
    <name type="scientific">Georgenia daeguensis</name>
    <dbReference type="NCBI Taxonomy" id="908355"/>
    <lineage>
        <taxon>Bacteria</taxon>
        <taxon>Bacillati</taxon>
        <taxon>Actinomycetota</taxon>
        <taxon>Actinomycetes</taxon>
        <taxon>Micrococcales</taxon>
        <taxon>Bogoriellaceae</taxon>
        <taxon>Georgenia</taxon>
    </lineage>
</organism>
<evidence type="ECO:0000256" key="4">
    <source>
        <dbReference type="ARBA" id="ARBA00022692"/>
    </source>
</evidence>
<feature type="domain" description="Major facilitator superfamily (MFS) profile" evidence="9">
    <location>
        <begin position="26"/>
        <end position="438"/>
    </location>
</feature>
<feature type="transmembrane region" description="Helical" evidence="8">
    <location>
        <begin position="201"/>
        <end position="220"/>
    </location>
</feature>
<dbReference type="Gene3D" id="1.20.1250.20">
    <property type="entry name" value="MFS general substrate transporter like domains"/>
    <property type="match status" value="2"/>
</dbReference>
<evidence type="ECO:0000313" key="11">
    <source>
        <dbReference type="Proteomes" id="UP001499841"/>
    </source>
</evidence>
<dbReference type="CDD" id="cd17369">
    <property type="entry name" value="MFS_ShiA_like"/>
    <property type="match status" value="1"/>
</dbReference>
<dbReference type="RefSeq" id="WP_345041578.1">
    <property type="nucleotide sequence ID" value="NZ_BAABBA010000011.1"/>
</dbReference>
<keyword evidence="5 8" id="KW-1133">Transmembrane helix</keyword>
<keyword evidence="3" id="KW-1003">Cell membrane</keyword>
<feature type="transmembrane region" description="Helical" evidence="8">
    <location>
        <begin position="350"/>
        <end position="374"/>
    </location>
</feature>
<dbReference type="SUPFAM" id="SSF103473">
    <property type="entry name" value="MFS general substrate transporter"/>
    <property type="match status" value="1"/>
</dbReference>
<proteinExistence type="predicted"/>
<feature type="transmembrane region" description="Helical" evidence="8">
    <location>
        <begin position="324"/>
        <end position="344"/>
    </location>
</feature>
<evidence type="ECO:0000256" key="2">
    <source>
        <dbReference type="ARBA" id="ARBA00022448"/>
    </source>
</evidence>
<feature type="transmembrane region" description="Helical" evidence="8">
    <location>
        <begin position="98"/>
        <end position="119"/>
    </location>
</feature>
<dbReference type="Proteomes" id="UP001499841">
    <property type="component" value="Unassembled WGS sequence"/>
</dbReference>
<dbReference type="PROSITE" id="PS50850">
    <property type="entry name" value="MFS"/>
    <property type="match status" value="1"/>
</dbReference>
<dbReference type="PANTHER" id="PTHR43045">
    <property type="entry name" value="SHIKIMATE TRANSPORTER"/>
    <property type="match status" value="1"/>
</dbReference>
<dbReference type="PANTHER" id="PTHR43045:SF1">
    <property type="entry name" value="SHIKIMATE TRANSPORTER"/>
    <property type="match status" value="1"/>
</dbReference>
<name>A0ABP8EVU1_9MICO</name>
<comment type="subcellular location">
    <subcellularLocation>
        <location evidence="1">Cell membrane</location>
        <topology evidence="1">Multi-pass membrane protein</topology>
    </subcellularLocation>
</comment>
<dbReference type="InterPro" id="IPR011701">
    <property type="entry name" value="MFS"/>
</dbReference>
<feature type="transmembrane region" description="Helical" evidence="8">
    <location>
        <begin position="293"/>
        <end position="312"/>
    </location>
</feature>
<feature type="transmembrane region" description="Helical" evidence="8">
    <location>
        <begin position="167"/>
        <end position="189"/>
    </location>
</feature>
<feature type="transmembrane region" description="Helical" evidence="8">
    <location>
        <begin position="60"/>
        <end position="78"/>
    </location>
</feature>
<evidence type="ECO:0000256" key="7">
    <source>
        <dbReference type="SAM" id="MobiDB-lite"/>
    </source>
</evidence>
<gene>
    <name evidence="10" type="ORF">GCM10022262_24580</name>
</gene>
<feature type="transmembrane region" description="Helical" evidence="8">
    <location>
        <begin position="259"/>
        <end position="281"/>
    </location>
</feature>
<dbReference type="PROSITE" id="PS00217">
    <property type="entry name" value="SUGAR_TRANSPORT_2"/>
    <property type="match status" value="1"/>
</dbReference>
<evidence type="ECO:0000256" key="3">
    <source>
        <dbReference type="ARBA" id="ARBA00022475"/>
    </source>
</evidence>
<accession>A0ABP8EVU1</accession>
<evidence type="ECO:0000256" key="6">
    <source>
        <dbReference type="ARBA" id="ARBA00023136"/>
    </source>
</evidence>
<evidence type="ECO:0000256" key="1">
    <source>
        <dbReference type="ARBA" id="ARBA00004651"/>
    </source>
</evidence>
<dbReference type="InterPro" id="IPR036259">
    <property type="entry name" value="MFS_trans_sf"/>
</dbReference>
<evidence type="ECO:0000256" key="5">
    <source>
        <dbReference type="ARBA" id="ARBA00022989"/>
    </source>
</evidence>
<protein>
    <submittedName>
        <fullName evidence="10">MFS transporter</fullName>
    </submittedName>
</protein>